<name>A0A8K1FQC4_PYTOL</name>
<feature type="region of interest" description="Disordered" evidence="1">
    <location>
        <begin position="174"/>
        <end position="194"/>
    </location>
</feature>
<dbReference type="AlphaFoldDB" id="A0A8K1FQC4"/>
<feature type="compositionally biased region" description="Polar residues" evidence="1">
    <location>
        <begin position="127"/>
        <end position="152"/>
    </location>
</feature>
<evidence type="ECO:0000256" key="1">
    <source>
        <dbReference type="SAM" id="MobiDB-lite"/>
    </source>
</evidence>
<feature type="compositionally biased region" description="Polar residues" evidence="1">
    <location>
        <begin position="354"/>
        <end position="388"/>
    </location>
</feature>
<reference evidence="2" key="1">
    <citation type="submission" date="2019-03" db="EMBL/GenBank/DDBJ databases">
        <title>Long read genome sequence of the mycoparasitic Pythium oligandrum ATCC 38472 isolated from sugarbeet rhizosphere.</title>
        <authorList>
            <person name="Gaulin E."/>
        </authorList>
    </citation>
    <scope>NUCLEOTIDE SEQUENCE</scope>
    <source>
        <strain evidence="2">ATCC 38472_TT</strain>
    </source>
</reference>
<sequence>MATPLKALIQERLRAKIVRQEAEEEEEDEGQVVYLSTTSPSFAPLIDPAEYMVPPARSLYDGDNNRRYRDDLEDDPTFMTKTYRVFDGYDQALSLPRRDPPRRTSPVKTVRPAKWRYQHPVERGSRRQASPSEDRVYSTQDIASDQQRVQSSHPRRLTPPKYYYGADYCQRLRSRDAEDNNNSVQASFDNRERYSEGLTRTAPEHDYDTFQSYQPLTRHTVYPSEYSQHQDQHDIRTVVTVDRYVALDDQYDLKTNPPTPPPTPQTQSEFNQEPIYYPSTNIPPALPSSRITLPLPSPLDMALVRPVEPRRPDSRVGATAEQLSRIRVYDDILSPDSRNAAKAFVEKRQRRSKQSTPRTMATQRWLQSVLSKTPASSSSNGESDENQSMQETYVHGEDYSPVVYESEEQRRLLPHCRMTSFPMHRGDSQHALHMPTTRFTSSSVV</sequence>
<feature type="region of interest" description="Disordered" evidence="1">
    <location>
        <begin position="343"/>
        <end position="388"/>
    </location>
</feature>
<feature type="region of interest" description="Disordered" evidence="1">
    <location>
        <begin position="93"/>
        <end position="162"/>
    </location>
</feature>
<keyword evidence="3" id="KW-1185">Reference proteome</keyword>
<comment type="caution">
    <text evidence="2">The sequence shown here is derived from an EMBL/GenBank/DDBJ whole genome shotgun (WGS) entry which is preliminary data.</text>
</comment>
<evidence type="ECO:0000313" key="2">
    <source>
        <dbReference type="EMBL" id="TMW67802.1"/>
    </source>
</evidence>
<accession>A0A8K1FQC4</accession>
<proteinExistence type="predicted"/>
<dbReference type="EMBL" id="SPLM01000003">
    <property type="protein sequence ID" value="TMW67802.1"/>
    <property type="molecule type" value="Genomic_DNA"/>
</dbReference>
<gene>
    <name evidence="2" type="ORF">Poli38472_007474</name>
</gene>
<evidence type="ECO:0000313" key="3">
    <source>
        <dbReference type="Proteomes" id="UP000794436"/>
    </source>
</evidence>
<feature type="region of interest" description="Disordered" evidence="1">
    <location>
        <begin position="251"/>
        <end position="283"/>
    </location>
</feature>
<feature type="region of interest" description="Disordered" evidence="1">
    <location>
        <begin position="424"/>
        <end position="445"/>
    </location>
</feature>
<protein>
    <submittedName>
        <fullName evidence="2">Uncharacterized protein</fullName>
    </submittedName>
</protein>
<dbReference type="OrthoDB" id="123404at2759"/>
<organism evidence="2 3">
    <name type="scientific">Pythium oligandrum</name>
    <name type="common">Mycoparasitic fungus</name>
    <dbReference type="NCBI Taxonomy" id="41045"/>
    <lineage>
        <taxon>Eukaryota</taxon>
        <taxon>Sar</taxon>
        <taxon>Stramenopiles</taxon>
        <taxon>Oomycota</taxon>
        <taxon>Peronosporomycetes</taxon>
        <taxon>Pythiales</taxon>
        <taxon>Pythiaceae</taxon>
        <taxon>Pythium</taxon>
    </lineage>
</organism>
<dbReference type="Proteomes" id="UP000794436">
    <property type="component" value="Unassembled WGS sequence"/>
</dbReference>